<evidence type="ECO:0000256" key="7">
    <source>
        <dbReference type="SAM" id="Phobius"/>
    </source>
</evidence>
<evidence type="ECO:0000313" key="10">
    <source>
        <dbReference type="Proteomes" id="UP000008207"/>
    </source>
</evidence>
<keyword evidence="4 7" id="KW-1133">Transmembrane helix</keyword>
<dbReference type="InterPro" id="IPR035973">
    <property type="entry name" value="Cyt_c_oxidase_su3-like_sf"/>
</dbReference>
<accession>B8IHG6</accession>
<dbReference type="InterPro" id="IPR013833">
    <property type="entry name" value="Cyt_c_oxidase_su3_a-hlx"/>
</dbReference>
<evidence type="ECO:0000256" key="4">
    <source>
        <dbReference type="ARBA" id="ARBA00022989"/>
    </source>
</evidence>
<comment type="similarity">
    <text evidence="2 6">Belongs to the cytochrome c oxidase subunit 3 family.</text>
</comment>
<dbReference type="KEGG" id="mno:Mnod_6884"/>
<dbReference type="eggNOG" id="COG1845">
    <property type="taxonomic scope" value="Bacteria"/>
</dbReference>
<evidence type="ECO:0000256" key="1">
    <source>
        <dbReference type="ARBA" id="ARBA00004141"/>
    </source>
</evidence>
<organism evidence="9 10">
    <name type="scientific">Methylobacterium nodulans (strain LMG 21967 / CNCM I-2342 / ORS 2060)</name>
    <dbReference type="NCBI Taxonomy" id="460265"/>
    <lineage>
        <taxon>Bacteria</taxon>
        <taxon>Pseudomonadati</taxon>
        <taxon>Pseudomonadota</taxon>
        <taxon>Alphaproteobacteria</taxon>
        <taxon>Hyphomicrobiales</taxon>
        <taxon>Methylobacteriaceae</taxon>
        <taxon>Methylobacterium</taxon>
    </lineage>
</organism>
<comment type="subcellular location">
    <subcellularLocation>
        <location evidence="6">Cell membrane</location>
        <topology evidence="6">Multi-pass membrane protein</topology>
    </subcellularLocation>
    <subcellularLocation>
        <location evidence="1">Membrane</location>
        <topology evidence="1">Multi-pass membrane protein</topology>
    </subcellularLocation>
</comment>
<dbReference type="PANTHER" id="PTHR11403">
    <property type="entry name" value="CYTOCHROME C OXIDASE SUBUNIT III"/>
    <property type="match status" value="1"/>
</dbReference>
<evidence type="ECO:0000313" key="9">
    <source>
        <dbReference type="EMBL" id="ACL61629.1"/>
    </source>
</evidence>
<feature type="transmembrane region" description="Helical" evidence="7">
    <location>
        <begin position="67"/>
        <end position="86"/>
    </location>
</feature>
<dbReference type="RefSeq" id="WP_015933194.1">
    <property type="nucleotide sequence ID" value="NC_011894.1"/>
</dbReference>
<dbReference type="Pfam" id="PF00510">
    <property type="entry name" value="COX3"/>
    <property type="match status" value="1"/>
</dbReference>
<dbReference type="Proteomes" id="UP000008207">
    <property type="component" value="Chromosome"/>
</dbReference>
<feature type="transmembrane region" description="Helical" evidence="7">
    <location>
        <begin position="98"/>
        <end position="119"/>
    </location>
</feature>
<reference evidence="9 10" key="1">
    <citation type="submission" date="2009-01" db="EMBL/GenBank/DDBJ databases">
        <title>Complete sequence of chromosome of Methylobacterium nodulans ORS 2060.</title>
        <authorList>
            <consortium name="US DOE Joint Genome Institute"/>
            <person name="Lucas S."/>
            <person name="Copeland A."/>
            <person name="Lapidus A."/>
            <person name="Glavina del Rio T."/>
            <person name="Dalin E."/>
            <person name="Tice H."/>
            <person name="Bruce D."/>
            <person name="Goodwin L."/>
            <person name="Pitluck S."/>
            <person name="Sims D."/>
            <person name="Brettin T."/>
            <person name="Detter J.C."/>
            <person name="Han C."/>
            <person name="Larimer F."/>
            <person name="Land M."/>
            <person name="Hauser L."/>
            <person name="Kyrpides N."/>
            <person name="Ivanova N."/>
            <person name="Marx C.J."/>
            <person name="Richardson P."/>
        </authorList>
    </citation>
    <scope>NUCLEOTIDE SEQUENCE [LARGE SCALE GENOMIC DNA]</scope>
    <source>
        <strain evidence="10">LMG 21967 / CNCM I-2342 / ORS 2060</strain>
    </source>
</reference>
<dbReference type="PANTHER" id="PTHR11403:SF6">
    <property type="entry name" value="NITRIC OXIDE REDUCTASE SUBUNIT E"/>
    <property type="match status" value="1"/>
</dbReference>
<dbReference type="HOGENOM" id="CLU_044071_1_0_5"/>
<dbReference type="Gene3D" id="1.20.120.80">
    <property type="entry name" value="Cytochrome c oxidase, subunit III, four-helix bundle"/>
    <property type="match status" value="1"/>
</dbReference>
<dbReference type="EMBL" id="CP001349">
    <property type="protein sequence ID" value="ACL61629.1"/>
    <property type="molecule type" value="Genomic_DNA"/>
</dbReference>
<feature type="transmembrane region" description="Helical" evidence="7">
    <location>
        <begin position="25"/>
        <end position="47"/>
    </location>
</feature>
<protein>
    <submittedName>
        <fullName evidence="9">Cytochrome c oxidase subunit III</fullName>
    </submittedName>
</protein>
<feature type="transmembrane region" description="Helical" evidence="7">
    <location>
        <begin position="192"/>
        <end position="210"/>
    </location>
</feature>
<dbReference type="GO" id="GO:0004129">
    <property type="term" value="F:cytochrome-c oxidase activity"/>
    <property type="evidence" value="ECO:0007669"/>
    <property type="project" value="InterPro"/>
</dbReference>
<keyword evidence="10" id="KW-1185">Reference proteome</keyword>
<dbReference type="SUPFAM" id="SSF81452">
    <property type="entry name" value="Cytochrome c oxidase subunit III-like"/>
    <property type="match status" value="1"/>
</dbReference>
<evidence type="ECO:0000259" key="8">
    <source>
        <dbReference type="PROSITE" id="PS50253"/>
    </source>
</evidence>
<dbReference type="InterPro" id="IPR024791">
    <property type="entry name" value="Cyt_c/ubiquinol_Oxase_su3"/>
</dbReference>
<evidence type="ECO:0000256" key="6">
    <source>
        <dbReference type="RuleBase" id="RU003376"/>
    </source>
</evidence>
<dbReference type="GO" id="GO:0005886">
    <property type="term" value="C:plasma membrane"/>
    <property type="evidence" value="ECO:0007669"/>
    <property type="project" value="UniProtKB-SubCell"/>
</dbReference>
<evidence type="ECO:0000256" key="5">
    <source>
        <dbReference type="ARBA" id="ARBA00023136"/>
    </source>
</evidence>
<dbReference type="STRING" id="460265.Mnod_6884"/>
<name>B8IHG6_METNO</name>
<dbReference type="GO" id="GO:0019646">
    <property type="term" value="P:aerobic electron transport chain"/>
    <property type="evidence" value="ECO:0007669"/>
    <property type="project" value="InterPro"/>
</dbReference>
<keyword evidence="5 7" id="KW-0472">Membrane</keyword>
<keyword evidence="3 6" id="KW-0812">Transmembrane</keyword>
<evidence type="ECO:0000256" key="3">
    <source>
        <dbReference type="ARBA" id="ARBA00022692"/>
    </source>
</evidence>
<dbReference type="OrthoDB" id="9810850at2"/>
<dbReference type="AlphaFoldDB" id="B8IHG6"/>
<feature type="transmembrane region" description="Helical" evidence="7">
    <location>
        <begin position="147"/>
        <end position="172"/>
    </location>
</feature>
<gene>
    <name evidence="9" type="ordered locus">Mnod_6884</name>
</gene>
<feature type="domain" description="Heme-copper oxidase subunit III family profile" evidence="8">
    <location>
        <begin position="1"/>
        <end position="213"/>
    </location>
</feature>
<evidence type="ECO:0000256" key="2">
    <source>
        <dbReference type="ARBA" id="ARBA00010581"/>
    </source>
</evidence>
<dbReference type="InterPro" id="IPR000298">
    <property type="entry name" value="Cyt_c_oxidase-like_su3"/>
</dbReference>
<sequence>MSEAAERLIREPWSDLGRQKHGATFGIWLFLASEMLFFGALILTYAVMRIGHPEAFAAAGRETNLTFGTLNTAILLTSSLTMAVAVQGSAAREDLRRLVIVCLALTAALGVAFLVVKGFEYREDLDRSLVPGPDFPLPEAPAQIFFALYWVMTGVHAVHLSIGIVLVGRLALQGLLGRLELRESPDVEVTGLYWHLVDIVWVFLYPVFYLPGRSS</sequence>
<proteinExistence type="inferred from homology"/>
<dbReference type="CDD" id="cd02862">
    <property type="entry name" value="NorE_like"/>
    <property type="match status" value="1"/>
</dbReference>
<dbReference type="PROSITE" id="PS50253">
    <property type="entry name" value="COX3"/>
    <property type="match status" value="1"/>
</dbReference>